<dbReference type="STRING" id="3068.D8UKJ8"/>
<evidence type="ECO:0000313" key="1">
    <source>
        <dbReference type="EMBL" id="EFJ39743.1"/>
    </source>
</evidence>
<dbReference type="EMBL" id="GL378449">
    <property type="protein sequence ID" value="EFJ39743.1"/>
    <property type="molecule type" value="Genomic_DNA"/>
</dbReference>
<gene>
    <name evidence="1" type="ORF">VOLCADRAFT_121785</name>
</gene>
<sequence length="359" mass="39041">MTSCARQTALGRSRMRTNGHDRAIIAYSFACPSQLGPAFYTGASPLATIAQPAAPRKCISSWSDSKLNRPVLCRSVPAAEPLATISPDPRRQSSSGPDFTLHCPETGTAIHVFGVEHLEPQPHIGEWIIRHRPQAVVVETSMGPEHGAQTGNVIRCGDRVADPTAAFYLRMFCQIGVTLQEFKDGDFTESPLWNQVRCSYNGEQLAYIAAFATGAPLVFGDRPKGVTYRRLFGLTTIPQLDQGFSYAAVQNYRAFLGLSPLPYDPENLPVTEQIMMQEREAVMLHVIHALCRNALLPPPQPPPGGPPSPEGSAPASLALVVGSAHLPGLEYLWRSGSAPQYGLRRGLMEAMLRLSVTKE</sequence>
<protein>
    <submittedName>
        <fullName evidence="1">Uncharacterized protein</fullName>
    </submittedName>
</protein>
<dbReference type="InParanoid" id="D8UKJ8"/>
<dbReference type="GeneID" id="9626086"/>
<organism evidence="2">
    <name type="scientific">Volvox carteri f. nagariensis</name>
    <dbReference type="NCBI Taxonomy" id="3068"/>
    <lineage>
        <taxon>Eukaryota</taxon>
        <taxon>Viridiplantae</taxon>
        <taxon>Chlorophyta</taxon>
        <taxon>core chlorophytes</taxon>
        <taxon>Chlorophyceae</taxon>
        <taxon>CS clade</taxon>
        <taxon>Chlamydomonadales</taxon>
        <taxon>Volvocaceae</taxon>
        <taxon>Volvox</taxon>
    </lineage>
</organism>
<dbReference type="eggNOG" id="ENOG502S4AI">
    <property type="taxonomic scope" value="Eukaryota"/>
</dbReference>
<dbReference type="OrthoDB" id="510159at2759"/>
<keyword evidence="2" id="KW-1185">Reference proteome</keyword>
<dbReference type="KEGG" id="vcn:VOLCADRAFT_121785"/>
<evidence type="ECO:0000313" key="2">
    <source>
        <dbReference type="Proteomes" id="UP000001058"/>
    </source>
</evidence>
<reference evidence="1 2" key="1">
    <citation type="journal article" date="2010" name="Science">
        <title>Genomic analysis of organismal complexity in the multicellular green alga Volvox carteri.</title>
        <authorList>
            <person name="Prochnik S.E."/>
            <person name="Umen J."/>
            <person name="Nedelcu A.M."/>
            <person name="Hallmann A."/>
            <person name="Miller S.M."/>
            <person name="Nishii I."/>
            <person name="Ferris P."/>
            <person name="Kuo A."/>
            <person name="Mitros T."/>
            <person name="Fritz-Laylin L.K."/>
            <person name="Hellsten U."/>
            <person name="Chapman J."/>
            <person name="Simakov O."/>
            <person name="Rensing S.A."/>
            <person name="Terry A."/>
            <person name="Pangilinan J."/>
            <person name="Kapitonov V."/>
            <person name="Jurka J."/>
            <person name="Salamov A."/>
            <person name="Shapiro H."/>
            <person name="Schmutz J."/>
            <person name="Grimwood J."/>
            <person name="Lindquist E."/>
            <person name="Lucas S."/>
            <person name="Grigoriev I.V."/>
            <person name="Schmitt R."/>
            <person name="Kirk D."/>
            <person name="Rokhsar D.S."/>
        </authorList>
    </citation>
    <scope>NUCLEOTIDE SEQUENCE [LARGE SCALE GENOMIC DNA]</scope>
    <source>
        <strain evidence="2">f. Nagariensis / Eve</strain>
    </source>
</reference>
<dbReference type="Proteomes" id="UP000001058">
    <property type="component" value="Unassembled WGS sequence"/>
</dbReference>
<accession>D8UKJ8</accession>
<name>D8UKJ8_VOLCA</name>
<dbReference type="RefSeq" id="XP_002959181.1">
    <property type="nucleotide sequence ID" value="XM_002959135.1"/>
</dbReference>
<dbReference type="AlphaFoldDB" id="D8UKJ8"/>
<proteinExistence type="predicted"/>
<feature type="non-terminal residue" evidence="1">
    <location>
        <position position="359"/>
    </location>
</feature>